<evidence type="ECO:0000256" key="1">
    <source>
        <dbReference type="ARBA" id="ARBA00023125"/>
    </source>
</evidence>
<dbReference type="AlphaFoldDB" id="A0A9D2A657"/>
<reference evidence="3" key="2">
    <citation type="submission" date="2021-04" db="EMBL/GenBank/DDBJ databases">
        <authorList>
            <person name="Gilroy R."/>
        </authorList>
    </citation>
    <scope>NUCLEOTIDE SEQUENCE</scope>
    <source>
        <strain evidence="3">ChiHjej12B11-24981</strain>
    </source>
</reference>
<dbReference type="SUPFAM" id="SSF47729">
    <property type="entry name" value="IHF-like DNA-binding proteins"/>
    <property type="match status" value="1"/>
</dbReference>
<gene>
    <name evidence="3" type="ORF">H9819_07080</name>
</gene>
<organism evidence="3 4">
    <name type="scientific">Candidatus Bacteroides merdipullorum</name>
    <dbReference type="NCBI Taxonomy" id="2838474"/>
    <lineage>
        <taxon>Bacteria</taxon>
        <taxon>Pseudomonadati</taxon>
        <taxon>Bacteroidota</taxon>
        <taxon>Bacteroidia</taxon>
        <taxon>Bacteroidales</taxon>
        <taxon>Bacteroidaceae</taxon>
        <taxon>Bacteroides</taxon>
    </lineage>
</organism>
<protein>
    <submittedName>
        <fullName evidence="3">DNA-binding protein</fullName>
    </submittedName>
</protein>
<accession>A0A9D2A657</accession>
<comment type="caution">
    <text evidence="3">The sequence shown here is derived from an EMBL/GenBank/DDBJ whole genome shotgun (WGS) entry which is preliminary data.</text>
</comment>
<reference evidence="3" key="1">
    <citation type="journal article" date="2021" name="PeerJ">
        <title>Extensive microbial diversity within the chicken gut microbiome revealed by metagenomics and culture.</title>
        <authorList>
            <person name="Gilroy R."/>
            <person name="Ravi A."/>
            <person name="Getino M."/>
            <person name="Pursley I."/>
            <person name="Horton D.L."/>
            <person name="Alikhan N.F."/>
            <person name="Baker D."/>
            <person name="Gharbi K."/>
            <person name="Hall N."/>
            <person name="Watson M."/>
            <person name="Adriaenssens E.M."/>
            <person name="Foster-Nyarko E."/>
            <person name="Jarju S."/>
            <person name="Secka A."/>
            <person name="Antonio M."/>
            <person name="Oren A."/>
            <person name="Chaudhuri R.R."/>
            <person name="La Ragione R."/>
            <person name="Hildebrand F."/>
            <person name="Pallen M.J."/>
        </authorList>
    </citation>
    <scope>NUCLEOTIDE SEQUENCE</scope>
    <source>
        <strain evidence="3">ChiHjej12B11-24981</strain>
    </source>
</reference>
<dbReference type="EMBL" id="DXCK01000096">
    <property type="protein sequence ID" value="HIZ01994.1"/>
    <property type="molecule type" value="Genomic_DNA"/>
</dbReference>
<dbReference type="InterPro" id="IPR010992">
    <property type="entry name" value="IHF-like_DNA-bd_dom_sf"/>
</dbReference>
<keyword evidence="1 3" id="KW-0238">DNA-binding</keyword>
<dbReference type="Pfam" id="PF18291">
    <property type="entry name" value="HU-HIG"/>
    <property type="match status" value="1"/>
</dbReference>
<feature type="domain" description="HU" evidence="2">
    <location>
        <begin position="3"/>
        <end position="127"/>
    </location>
</feature>
<evidence type="ECO:0000313" key="4">
    <source>
        <dbReference type="Proteomes" id="UP000824023"/>
    </source>
</evidence>
<dbReference type="GO" id="GO:0003677">
    <property type="term" value="F:DNA binding"/>
    <property type="evidence" value="ECO:0007669"/>
    <property type="project" value="UniProtKB-KW"/>
</dbReference>
<dbReference type="InterPro" id="IPR041607">
    <property type="entry name" value="HU-HIG"/>
</dbReference>
<evidence type="ECO:0000313" key="3">
    <source>
        <dbReference type="EMBL" id="HIZ01994.1"/>
    </source>
</evidence>
<dbReference type="Proteomes" id="UP000824023">
    <property type="component" value="Unassembled WGS sequence"/>
</dbReference>
<sequence>MTNYDMQEVTVQTAQGEKTVRYPRLLLSGRLESDDFIQMATRYTTYNPAEARACLGLLAESLADAMARGYSVHLEGIGTFTPTLGLRPGFERETGIPGETRRNALSICLDGVAYKADKKLVKRAAKDCQLRRAGGSICRSSTRYTPDQRLELARQYLAEHAEMSLTHYCALTGLLKDKASRELRRWEKSPHETGIRALGRGPAKRWTAADIHTEG</sequence>
<name>A0A9D2A657_9BACE</name>
<proteinExistence type="predicted"/>
<evidence type="ECO:0000259" key="2">
    <source>
        <dbReference type="Pfam" id="PF18291"/>
    </source>
</evidence>